<dbReference type="Gene3D" id="3.30.1490.20">
    <property type="entry name" value="ATP-grasp fold, A domain"/>
    <property type="match status" value="1"/>
</dbReference>
<dbReference type="Proteomes" id="UP001296967">
    <property type="component" value="Unassembled WGS sequence"/>
</dbReference>
<keyword evidence="3" id="KW-1185">Reference proteome</keyword>
<evidence type="ECO:0000313" key="2">
    <source>
        <dbReference type="EMBL" id="MBK5930945.1"/>
    </source>
</evidence>
<gene>
    <name evidence="2" type="ORF">CCR82_10520</name>
</gene>
<organism evidence="2 3">
    <name type="scientific">Halochromatium salexigens</name>
    <name type="common">Chromatium salexigens</name>
    <dbReference type="NCBI Taxonomy" id="49447"/>
    <lineage>
        <taxon>Bacteria</taxon>
        <taxon>Pseudomonadati</taxon>
        <taxon>Pseudomonadota</taxon>
        <taxon>Gammaproteobacteria</taxon>
        <taxon>Chromatiales</taxon>
        <taxon>Chromatiaceae</taxon>
        <taxon>Halochromatium</taxon>
    </lineage>
</organism>
<dbReference type="GO" id="GO:0005524">
    <property type="term" value="F:ATP binding"/>
    <property type="evidence" value="ECO:0007669"/>
    <property type="project" value="InterPro"/>
</dbReference>
<evidence type="ECO:0000313" key="3">
    <source>
        <dbReference type="Proteomes" id="UP001296967"/>
    </source>
</evidence>
<proteinExistence type="predicted"/>
<dbReference type="EMBL" id="NHSF01000059">
    <property type="protein sequence ID" value="MBK5930945.1"/>
    <property type="molecule type" value="Genomic_DNA"/>
</dbReference>
<dbReference type="InterPro" id="IPR002192">
    <property type="entry name" value="PPDK_AMP/ATP-bd"/>
</dbReference>
<dbReference type="SUPFAM" id="SSF56059">
    <property type="entry name" value="Glutathione synthetase ATP-binding domain-like"/>
    <property type="match status" value="1"/>
</dbReference>
<protein>
    <submittedName>
        <fullName evidence="2">Phosphoenolpyruvate synthase</fullName>
    </submittedName>
</protein>
<comment type="caution">
    <text evidence="2">The sequence shown here is derived from an EMBL/GenBank/DDBJ whole genome shotgun (WGS) entry which is preliminary data.</text>
</comment>
<dbReference type="Pfam" id="PF01326">
    <property type="entry name" value="PPDK_N"/>
    <property type="match status" value="1"/>
</dbReference>
<evidence type="ECO:0000259" key="1">
    <source>
        <dbReference type="Pfam" id="PF01326"/>
    </source>
</evidence>
<dbReference type="GO" id="GO:0016301">
    <property type="term" value="F:kinase activity"/>
    <property type="evidence" value="ECO:0007669"/>
    <property type="project" value="InterPro"/>
</dbReference>
<sequence>MSESTQATRQAGDLVSTGLDGLDRVLDGLRLGDNVVWRVDDIEDYRHFVPPFVSAAAAQGRAVIYVRFGRHAPLIAPGPSVRRVRVDALRGFEAFTRHVHQLITDHGRGAFYVFDCLSDLLSAWATDLMVGNLFRVVCPYLCELDTVAYFGLLSQAHSHRTMARIRDTTQVLIDVRHANNARYLQPVKVSGRHSPTMFLPHTHHNGDFTPVANSSAATRLQAALLRRDSESACQMDYWDRLFLEASELTAREAPHAQRAQVLDQLYRVLISRDEQVLDLARRHLDLQDLVAIRGRMIGSGFIGGKAVGMLLARRILERDDPAFWAPILEPHDSFYLGSDVYYSYLVHNGWWTRLMRQRTPEGYFAEAETLHADLRQGELPEEVRLDLERMLDHFGQYPILVRSSSLLEDGFGNAFAGKYESVFCVNQGSPEQRLAQLEAAIRQVFASTMSNDALVYRRQRGLEAREEPMALLLQRVNGRYHGRYYLPDCAGVGVSRNLFVWEPDLDPAAGMLRLVVGLGTRAVDRIEGDHARVVALDQPRRLPFRDANDPGQFSQHDVDVLDISDNRPRTLAVRDLAALAPAWPLSWCAELDREASERARARGGAPVWRVTFAPLLERTAFGAVLQRMLRTLEAAYAYPVDIEFTAHLAADGTPTFSLVQCRPLQTLGPAQRVELPETVAEQRLFFATRGHFMGGNIDRPISRVIRVDGRRYGALSRTQKYAVGRLVGDVNRALAERDACPTLLIGPGRWGTSSPELGVPIRFADINRMAVIAEVAEIGAGMTPDLSFGSHFFQDLVESGIAYVALFPRLPGHHYHPDWLERLPTATRIAAPAETDPEVAASVSVVDVSATGLRLSADVVRQRLLCYQPAESVEPTS</sequence>
<name>A0AAJ0XGM2_HALSE</name>
<dbReference type="RefSeq" id="WP_201246046.1">
    <property type="nucleotide sequence ID" value="NZ_NHSF01000059.1"/>
</dbReference>
<feature type="domain" description="Pyruvate phosphate dikinase AMP/ATP-binding" evidence="1">
    <location>
        <begin position="302"/>
        <end position="681"/>
    </location>
</feature>
<reference evidence="2" key="2">
    <citation type="journal article" date="2020" name="Microorganisms">
        <title>Osmotic Adaptation and Compatible Solute Biosynthesis of Phototrophic Bacteria as Revealed from Genome Analyses.</title>
        <authorList>
            <person name="Imhoff J.F."/>
            <person name="Rahn T."/>
            <person name="Kunzel S."/>
            <person name="Keller A."/>
            <person name="Neulinger S.C."/>
        </authorList>
    </citation>
    <scope>NUCLEOTIDE SEQUENCE</scope>
    <source>
        <strain evidence="2">DSM 4395</strain>
    </source>
</reference>
<dbReference type="AlphaFoldDB" id="A0AAJ0XGM2"/>
<dbReference type="InterPro" id="IPR013815">
    <property type="entry name" value="ATP_grasp_subdomain_1"/>
</dbReference>
<reference evidence="2" key="1">
    <citation type="submission" date="2017-05" db="EMBL/GenBank/DDBJ databases">
        <authorList>
            <person name="Imhoff J.F."/>
            <person name="Rahn T."/>
            <person name="Kuenzel S."/>
            <person name="Neulinger S.C."/>
        </authorList>
    </citation>
    <scope>NUCLEOTIDE SEQUENCE</scope>
    <source>
        <strain evidence="2">DSM 4395</strain>
    </source>
</reference>
<accession>A0AAJ0XGM2</accession>